<organism evidence="2">
    <name type="scientific">Thermodesulfovibrio aggregans</name>
    <dbReference type="NCBI Taxonomy" id="86166"/>
    <lineage>
        <taxon>Bacteria</taxon>
        <taxon>Pseudomonadati</taxon>
        <taxon>Nitrospirota</taxon>
        <taxon>Thermodesulfovibrionia</taxon>
        <taxon>Thermodesulfovibrionales</taxon>
        <taxon>Thermodesulfovibrionaceae</taxon>
        <taxon>Thermodesulfovibrio</taxon>
    </lineage>
</organism>
<accession>A0A7C4EMD0</accession>
<sequence length="97" mass="11217">MQRKKKPLIKLLFYGAATAGLYSVLFFNEPIVKTLCARGGLYALFPVVTAFIFSFAHGNFTNYFWQTLGIEAKKKRVEVTQQDRPEERKEIRTQLRA</sequence>
<name>A0A7C4EMD0_9BACT</name>
<proteinExistence type="predicted"/>
<keyword evidence="1" id="KW-1133">Transmembrane helix</keyword>
<gene>
    <name evidence="2" type="ORF">ENV75_07065</name>
</gene>
<evidence type="ECO:0000256" key="1">
    <source>
        <dbReference type="SAM" id="Phobius"/>
    </source>
</evidence>
<dbReference type="EMBL" id="DTHO01000075">
    <property type="protein sequence ID" value="HGH00186.1"/>
    <property type="molecule type" value="Genomic_DNA"/>
</dbReference>
<keyword evidence="1" id="KW-0472">Membrane</keyword>
<protein>
    <submittedName>
        <fullName evidence="2">Uncharacterized protein</fullName>
    </submittedName>
</protein>
<keyword evidence="1" id="KW-0812">Transmembrane</keyword>
<feature type="transmembrane region" description="Helical" evidence="1">
    <location>
        <begin position="7"/>
        <end position="27"/>
    </location>
</feature>
<comment type="caution">
    <text evidence="2">The sequence shown here is derived from an EMBL/GenBank/DDBJ whole genome shotgun (WGS) entry which is preliminary data.</text>
</comment>
<reference evidence="2" key="1">
    <citation type="journal article" date="2020" name="mSystems">
        <title>Genome- and Community-Level Interaction Insights into Carbon Utilization and Element Cycling Functions of Hydrothermarchaeota in Hydrothermal Sediment.</title>
        <authorList>
            <person name="Zhou Z."/>
            <person name="Liu Y."/>
            <person name="Xu W."/>
            <person name="Pan J."/>
            <person name="Luo Z.H."/>
            <person name="Li M."/>
        </authorList>
    </citation>
    <scope>NUCLEOTIDE SEQUENCE [LARGE SCALE GENOMIC DNA]</scope>
    <source>
        <strain evidence="2">SpSt-788</strain>
    </source>
</reference>
<evidence type="ECO:0000313" key="2">
    <source>
        <dbReference type="EMBL" id="HGH00186.1"/>
    </source>
</evidence>
<feature type="transmembrane region" description="Helical" evidence="1">
    <location>
        <begin position="39"/>
        <end position="65"/>
    </location>
</feature>
<dbReference type="AlphaFoldDB" id="A0A7C4EMD0"/>